<proteinExistence type="predicted"/>
<sequence length="311" mass="33300">MERLILVPQTLQDIDGVSGTWLVDLHRLEAALKGGILFKVLAVLVQGRRTNGLELAPGKKRLQNAGCVNSALSGTGAHQGVNLIDEHDDVAPRANLLGDLLQAFFKVSAVAAAGNQGPKVQRVELLVTQCLWNIALDDGLGQSLDNSSLSDPWFADQHRVVLRSTRQDLHDPLHFALATDNRVKLALASGLGQVASKLIENLGALVAGGFRAADRNRVFALVAREQLNDLLANSVEISAQLHEDLSGNTLTLANEAKQDVLGADVVVAQLKGFAQAQLKNLLGPGSKRNVSGRSLLTLSNDFLDLLADRFQ</sequence>
<accession>A0A6J6KRK2</accession>
<evidence type="ECO:0000313" key="1">
    <source>
        <dbReference type="EMBL" id="CAB4652430.1"/>
    </source>
</evidence>
<reference evidence="1" key="1">
    <citation type="submission" date="2020-05" db="EMBL/GenBank/DDBJ databases">
        <authorList>
            <person name="Chiriac C."/>
            <person name="Salcher M."/>
            <person name="Ghai R."/>
            <person name="Kavagutti S V."/>
        </authorList>
    </citation>
    <scope>NUCLEOTIDE SEQUENCE</scope>
</reference>
<dbReference type="AlphaFoldDB" id="A0A6J6KRK2"/>
<gene>
    <name evidence="1" type="ORF">UFOPK2158_01284</name>
</gene>
<dbReference type="EMBL" id="CAEZVY010000170">
    <property type="protein sequence ID" value="CAB4652430.1"/>
    <property type="molecule type" value="Genomic_DNA"/>
</dbReference>
<protein>
    <submittedName>
        <fullName evidence="1">Unannotated protein</fullName>
    </submittedName>
</protein>
<dbReference type="AntiFam" id="ANF00007">
    <property type="entry name" value="Shadow ORF (opposite clpB)"/>
</dbReference>
<name>A0A6J6KRK2_9ZZZZ</name>
<organism evidence="1">
    <name type="scientific">freshwater metagenome</name>
    <dbReference type="NCBI Taxonomy" id="449393"/>
    <lineage>
        <taxon>unclassified sequences</taxon>
        <taxon>metagenomes</taxon>
        <taxon>ecological metagenomes</taxon>
    </lineage>
</organism>